<evidence type="ECO:0000256" key="2">
    <source>
        <dbReference type="SAM" id="SignalP"/>
    </source>
</evidence>
<feature type="region of interest" description="Disordered" evidence="1">
    <location>
        <begin position="31"/>
        <end position="60"/>
    </location>
</feature>
<dbReference type="RefSeq" id="WP_166108013.1">
    <property type="nucleotide sequence ID" value="NZ_JAADJT010000015.1"/>
</dbReference>
<organism evidence="3 4">
    <name type="scientific">Duganella aceris</name>
    <dbReference type="NCBI Taxonomy" id="2703883"/>
    <lineage>
        <taxon>Bacteria</taxon>
        <taxon>Pseudomonadati</taxon>
        <taxon>Pseudomonadota</taxon>
        <taxon>Betaproteobacteria</taxon>
        <taxon>Burkholderiales</taxon>
        <taxon>Oxalobacteraceae</taxon>
        <taxon>Telluria group</taxon>
        <taxon>Duganella</taxon>
    </lineage>
</organism>
<keyword evidence="2" id="KW-0732">Signal</keyword>
<evidence type="ECO:0000256" key="1">
    <source>
        <dbReference type="SAM" id="MobiDB-lite"/>
    </source>
</evidence>
<keyword evidence="4" id="KW-1185">Reference proteome</keyword>
<reference evidence="4" key="2">
    <citation type="submission" date="2023-07" db="EMBL/GenBank/DDBJ databases">
        <title>Duganella aceri sp. nov., isolated from tree sap.</title>
        <authorList>
            <person name="Kim I.S."/>
        </authorList>
    </citation>
    <scope>NUCLEOTIDE SEQUENCE [LARGE SCALE GENOMIC DNA]</scope>
    <source>
        <strain evidence="4">SAP-35</strain>
    </source>
</reference>
<comment type="caution">
    <text evidence="3">The sequence shown here is derived from an EMBL/GenBank/DDBJ whole genome shotgun (WGS) entry which is preliminary data.</text>
</comment>
<reference evidence="3 4" key="1">
    <citation type="submission" date="2020-01" db="EMBL/GenBank/DDBJ databases">
        <authorList>
            <person name="Lee S.D."/>
        </authorList>
    </citation>
    <scope>NUCLEOTIDE SEQUENCE [LARGE SCALE GENOMIC DNA]</scope>
    <source>
        <strain evidence="3 4">SAP-35</strain>
    </source>
</reference>
<feature type="signal peptide" evidence="2">
    <location>
        <begin position="1"/>
        <end position="24"/>
    </location>
</feature>
<dbReference type="Proteomes" id="UP000666369">
    <property type="component" value="Unassembled WGS sequence"/>
</dbReference>
<gene>
    <name evidence="3" type="ORF">GW587_26980</name>
</gene>
<sequence>MSVHLLLRQAVVVSLLSFAVGAQAESFASSASSAGSASSGSVSDSLAGSSNSSHDNKRKVADGEYRIIQIAATPDRAGRTRVTMQADDPQQRVVLDLPQATFDKQGLVAGDVMYAHNRVYGIEFGRQDTRQPFYLVLADEWYGELASRPVGI</sequence>
<accession>A0ABX0FTV0</accession>
<protein>
    <submittedName>
        <fullName evidence="3">Uncharacterized protein</fullName>
    </submittedName>
</protein>
<evidence type="ECO:0000313" key="3">
    <source>
        <dbReference type="EMBL" id="NGZ87892.1"/>
    </source>
</evidence>
<feature type="chain" id="PRO_5045106373" evidence="2">
    <location>
        <begin position="25"/>
        <end position="152"/>
    </location>
</feature>
<name>A0ABX0FTV0_9BURK</name>
<feature type="compositionally biased region" description="Low complexity" evidence="1">
    <location>
        <begin position="31"/>
        <end position="53"/>
    </location>
</feature>
<proteinExistence type="predicted"/>
<dbReference type="EMBL" id="JAADJT010000015">
    <property type="protein sequence ID" value="NGZ87892.1"/>
    <property type="molecule type" value="Genomic_DNA"/>
</dbReference>
<evidence type="ECO:0000313" key="4">
    <source>
        <dbReference type="Proteomes" id="UP000666369"/>
    </source>
</evidence>